<gene>
    <name evidence="4" type="ORF">C9374_004771</name>
</gene>
<dbReference type="Proteomes" id="UP000816034">
    <property type="component" value="Unassembled WGS sequence"/>
</dbReference>
<protein>
    <submittedName>
        <fullName evidence="4">Uncharacterized protein</fullName>
    </submittedName>
</protein>
<dbReference type="SUPFAM" id="SSF52058">
    <property type="entry name" value="L domain-like"/>
    <property type="match status" value="1"/>
</dbReference>
<feature type="compositionally biased region" description="Basic and acidic residues" evidence="3">
    <location>
        <begin position="465"/>
        <end position="498"/>
    </location>
</feature>
<sequence>MPKPTTRSEPSHQQQKHERKDSGNSLASKKPYSKTNVSSKNFEKFNSRLEERGVSAFMSSSSRNSFNHSLRNNNKRNHTVETKSTHSTSKALPTTADATPAPSVLDIQSEYFQKEFNPKNLPLHEITQLSLANRGFEDVKNLHLCENLKRLEVHKNKLKNLKFVMQNFKIQHLDAHENQIVSSNETNSEILSLVQNAPNLKVLNLSHNQLANKLILNSTLLRTAQPEKSTEEEPKKKILKTKSQSSSSTTSSSTSSLLALILNDNNLQELQLEGKFEHLNTIIISRNPKLTKFVDFANVPSLTKFGATETALVNLDQTIVTCKQTLQELRLSHNPQLFSNTNCISTLKQIEQLESLKLLAISHNKISHQWNTVKNHLVKIIKNNPNLRNLSIVGNFDEHIQNVGAEKFKEEIIELFSNAGISLTHLDDKPVPGATTEKAIKKGETAREQLHKAKSTSRYLPEKSQQGEKSEEKRKTKVSEMHESVKASTTDSKKRSNEKNPFAKKSMELPEEDEPQASHRPLLPHSMIINLSTFQRHARKTAKRT</sequence>
<dbReference type="InterPro" id="IPR050836">
    <property type="entry name" value="SDS22/Internalin_LRR"/>
</dbReference>
<feature type="compositionally biased region" description="Polar residues" evidence="3">
    <location>
        <begin position="1"/>
        <end position="13"/>
    </location>
</feature>
<dbReference type="AlphaFoldDB" id="A0AA88KIG8"/>
<organism evidence="4 5">
    <name type="scientific">Naegleria lovaniensis</name>
    <name type="common">Amoeba</name>
    <dbReference type="NCBI Taxonomy" id="51637"/>
    <lineage>
        <taxon>Eukaryota</taxon>
        <taxon>Discoba</taxon>
        <taxon>Heterolobosea</taxon>
        <taxon>Tetramitia</taxon>
        <taxon>Eutetramitia</taxon>
        <taxon>Vahlkampfiidae</taxon>
        <taxon>Naegleria</taxon>
    </lineage>
</organism>
<feature type="compositionally biased region" description="Basic residues" evidence="3">
    <location>
        <begin position="536"/>
        <end position="545"/>
    </location>
</feature>
<keyword evidence="1" id="KW-0433">Leucine-rich repeat</keyword>
<evidence type="ECO:0000313" key="5">
    <source>
        <dbReference type="Proteomes" id="UP000816034"/>
    </source>
</evidence>
<feature type="compositionally biased region" description="Low complexity" evidence="3">
    <location>
        <begin position="59"/>
        <end position="72"/>
    </location>
</feature>
<feature type="region of interest" description="Disordered" evidence="3">
    <location>
        <begin position="56"/>
        <end position="100"/>
    </location>
</feature>
<feature type="region of interest" description="Disordered" evidence="3">
    <location>
        <begin position="1"/>
        <end position="39"/>
    </location>
</feature>
<name>A0AA88KIG8_NAELO</name>
<keyword evidence="2" id="KW-0677">Repeat</keyword>
<dbReference type="PANTHER" id="PTHR46652:SF7">
    <property type="entry name" value="LEUCINE-RICH REPEAT AND IQ DOMAIN-CONTAINING PROTEIN 1"/>
    <property type="match status" value="1"/>
</dbReference>
<evidence type="ECO:0000256" key="3">
    <source>
        <dbReference type="SAM" id="MobiDB-lite"/>
    </source>
</evidence>
<keyword evidence="5" id="KW-1185">Reference proteome</keyword>
<reference evidence="4 5" key="1">
    <citation type="journal article" date="2018" name="BMC Genomics">
        <title>The genome of Naegleria lovaniensis, the basis for a comparative approach to unravel pathogenicity factors of the human pathogenic amoeba N. fowleri.</title>
        <authorList>
            <person name="Liechti N."/>
            <person name="Schurch N."/>
            <person name="Bruggmann R."/>
            <person name="Wittwer M."/>
        </authorList>
    </citation>
    <scope>NUCLEOTIDE SEQUENCE [LARGE SCALE GENOMIC DNA]</scope>
    <source>
        <strain evidence="4 5">ATCC 30569</strain>
    </source>
</reference>
<proteinExistence type="predicted"/>
<feature type="region of interest" description="Disordered" evidence="3">
    <location>
        <begin position="224"/>
        <end position="251"/>
    </location>
</feature>
<accession>A0AA88KIG8</accession>
<dbReference type="PANTHER" id="PTHR46652">
    <property type="entry name" value="LEUCINE-RICH REPEAT AND IQ DOMAIN-CONTAINING PROTEIN 1-RELATED"/>
    <property type="match status" value="1"/>
</dbReference>
<comment type="caution">
    <text evidence="4">The sequence shown here is derived from an EMBL/GenBank/DDBJ whole genome shotgun (WGS) entry which is preliminary data.</text>
</comment>
<evidence type="ECO:0000256" key="1">
    <source>
        <dbReference type="ARBA" id="ARBA00022614"/>
    </source>
</evidence>
<dbReference type="RefSeq" id="XP_044548483.1">
    <property type="nucleotide sequence ID" value="XM_044694447.1"/>
</dbReference>
<evidence type="ECO:0000256" key="2">
    <source>
        <dbReference type="ARBA" id="ARBA00022737"/>
    </source>
</evidence>
<dbReference type="InterPro" id="IPR032675">
    <property type="entry name" value="LRR_dom_sf"/>
</dbReference>
<dbReference type="EMBL" id="PYSW02000022">
    <property type="protein sequence ID" value="KAG2382804.1"/>
    <property type="molecule type" value="Genomic_DNA"/>
</dbReference>
<feature type="compositionally biased region" description="Polar residues" evidence="3">
    <location>
        <begin position="23"/>
        <end position="39"/>
    </location>
</feature>
<feature type="compositionally biased region" description="Basic and acidic residues" evidence="3">
    <location>
        <begin position="442"/>
        <end position="451"/>
    </location>
</feature>
<dbReference type="PROSITE" id="PS51450">
    <property type="entry name" value="LRR"/>
    <property type="match status" value="1"/>
</dbReference>
<dbReference type="Gene3D" id="3.80.10.10">
    <property type="entry name" value="Ribonuclease Inhibitor"/>
    <property type="match status" value="2"/>
</dbReference>
<evidence type="ECO:0000313" key="4">
    <source>
        <dbReference type="EMBL" id="KAG2382804.1"/>
    </source>
</evidence>
<feature type="region of interest" description="Disordered" evidence="3">
    <location>
        <begin position="442"/>
        <end position="545"/>
    </location>
</feature>
<dbReference type="InterPro" id="IPR001611">
    <property type="entry name" value="Leu-rich_rpt"/>
</dbReference>
<feature type="compositionally biased region" description="Low complexity" evidence="3">
    <location>
        <begin position="241"/>
        <end position="251"/>
    </location>
</feature>
<dbReference type="GeneID" id="68097226"/>